<reference evidence="2 5" key="2">
    <citation type="journal article" date="2014" name="BMC Genomics">
        <title>An improved genome release (version Mt4.0) for the model legume Medicago truncatula.</title>
        <authorList>
            <person name="Tang H."/>
            <person name="Krishnakumar V."/>
            <person name="Bidwell S."/>
            <person name="Rosen B."/>
            <person name="Chan A."/>
            <person name="Zhou S."/>
            <person name="Gentzbittel L."/>
            <person name="Childs K.L."/>
            <person name="Yandell M."/>
            <person name="Gundlach H."/>
            <person name="Mayer K.F."/>
            <person name="Schwartz D.C."/>
            <person name="Town C.D."/>
        </authorList>
    </citation>
    <scope>GENOME REANNOTATION</scope>
    <source>
        <strain evidence="4 5">cv. Jemalong A17</strain>
    </source>
</reference>
<dbReference type="InterPro" id="IPR036047">
    <property type="entry name" value="F-box-like_dom_sf"/>
</dbReference>
<evidence type="ECO:0000313" key="3">
    <source>
        <dbReference type="EMBL" id="RHN64060.1"/>
    </source>
</evidence>
<organism evidence="2 5">
    <name type="scientific">Medicago truncatula</name>
    <name type="common">Barrel medic</name>
    <name type="synonym">Medicago tribuloides</name>
    <dbReference type="NCBI Taxonomy" id="3880"/>
    <lineage>
        <taxon>Eukaryota</taxon>
        <taxon>Viridiplantae</taxon>
        <taxon>Streptophyta</taxon>
        <taxon>Embryophyta</taxon>
        <taxon>Tracheophyta</taxon>
        <taxon>Spermatophyta</taxon>
        <taxon>Magnoliopsida</taxon>
        <taxon>eudicotyledons</taxon>
        <taxon>Gunneridae</taxon>
        <taxon>Pentapetalae</taxon>
        <taxon>rosids</taxon>
        <taxon>fabids</taxon>
        <taxon>Fabales</taxon>
        <taxon>Fabaceae</taxon>
        <taxon>Papilionoideae</taxon>
        <taxon>50 kb inversion clade</taxon>
        <taxon>NPAAA clade</taxon>
        <taxon>Hologalegina</taxon>
        <taxon>IRL clade</taxon>
        <taxon>Trifolieae</taxon>
        <taxon>Medicago</taxon>
    </lineage>
</organism>
<dbReference type="EMBL" id="PSQE01000004">
    <property type="protein sequence ID" value="RHN64060.1"/>
    <property type="molecule type" value="Genomic_DNA"/>
</dbReference>
<evidence type="ECO:0000313" key="5">
    <source>
        <dbReference type="Proteomes" id="UP000002051"/>
    </source>
</evidence>
<accession>G7JGN0</accession>
<evidence type="ECO:0000313" key="4">
    <source>
        <dbReference type="EnsemblPlants" id="AES91690"/>
    </source>
</evidence>
<dbReference type="Pfam" id="PF07734">
    <property type="entry name" value="FBA_1"/>
    <property type="match status" value="1"/>
</dbReference>
<name>G7JGN0_MEDTR</name>
<proteinExistence type="predicted"/>
<dbReference type="EnsemblPlants" id="AES91690">
    <property type="protein sequence ID" value="AES91690"/>
    <property type="gene ID" value="MTR_4g116320"/>
</dbReference>
<dbReference type="OMA" id="YLEHCAY"/>
<dbReference type="InterPro" id="IPR001810">
    <property type="entry name" value="F-box_dom"/>
</dbReference>
<dbReference type="HOGENOM" id="CLU_027176_3_1_1"/>
<dbReference type="Pfam" id="PF00646">
    <property type="entry name" value="F-box"/>
    <property type="match status" value="1"/>
</dbReference>
<dbReference type="PANTHER" id="PTHR31672">
    <property type="entry name" value="BNACNNG10540D PROTEIN"/>
    <property type="match status" value="1"/>
</dbReference>
<dbReference type="PaxDb" id="3880-AES91690"/>
<dbReference type="InterPro" id="IPR006527">
    <property type="entry name" value="F-box-assoc_dom_typ1"/>
</dbReference>
<dbReference type="InterPro" id="IPR050796">
    <property type="entry name" value="SCF_F-box_component"/>
</dbReference>
<evidence type="ECO:0000313" key="2">
    <source>
        <dbReference type="EMBL" id="AES91690.1"/>
    </source>
</evidence>
<reference evidence="4" key="3">
    <citation type="submission" date="2015-04" db="UniProtKB">
        <authorList>
            <consortium name="EnsemblPlants"/>
        </authorList>
    </citation>
    <scope>IDENTIFICATION</scope>
    <source>
        <strain evidence="4">cv. Jemalong A17</strain>
    </source>
</reference>
<reference evidence="2 5" key="1">
    <citation type="journal article" date="2011" name="Nature">
        <title>The Medicago genome provides insight into the evolution of rhizobial symbioses.</title>
        <authorList>
            <person name="Young N.D."/>
            <person name="Debelle F."/>
            <person name="Oldroyd G.E."/>
            <person name="Geurts R."/>
            <person name="Cannon S.B."/>
            <person name="Udvardi M.K."/>
            <person name="Benedito V.A."/>
            <person name="Mayer K.F."/>
            <person name="Gouzy J."/>
            <person name="Schoof H."/>
            <person name="Van de Peer Y."/>
            <person name="Proost S."/>
            <person name="Cook D.R."/>
            <person name="Meyers B.C."/>
            <person name="Spannagl M."/>
            <person name="Cheung F."/>
            <person name="De Mita S."/>
            <person name="Krishnakumar V."/>
            <person name="Gundlach H."/>
            <person name="Zhou S."/>
            <person name="Mudge J."/>
            <person name="Bharti A.K."/>
            <person name="Murray J.D."/>
            <person name="Naoumkina M.A."/>
            <person name="Rosen B."/>
            <person name="Silverstein K.A."/>
            <person name="Tang H."/>
            <person name="Rombauts S."/>
            <person name="Zhao P.X."/>
            <person name="Zhou P."/>
            <person name="Barbe V."/>
            <person name="Bardou P."/>
            <person name="Bechner M."/>
            <person name="Bellec A."/>
            <person name="Berger A."/>
            <person name="Berges H."/>
            <person name="Bidwell S."/>
            <person name="Bisseling T."/>
            <person name="Choisne N."/>
            <person name="Couloux A."/>
            <person name="Denny R."/>
            <person name="Deshpande S."/>
            <person name="Dai X."/>
            <person name="Doyle J.J."/>
            <person name="Dudez A.M."/>
            <person name="Farmer A.D."/>
            <person name="Fouteau S."/>
            <person name="Franken C."/>
            <person name="Gibelin C."/>
            <person name="Gish J."/>
            <person name="Goldstein S."/>
            <person name="Gonzalez A.J."/>
            <person name="Green P.J."/>
            <person name="Hallab A."/>
            <person name="Hartog M."/>
            <person name="Hua A."/>
            <person name="Humphray S.J."/>
            <person name="Jeong D.H."/>
            <person name="Jing Y."/>
            <person name="Jocker A."/>
            <person name="Kenton S.M."/>
            <person name="Kim D.J."/>
            <person name="Klee K."/>
            <person name="Lai H."/>
            <person name="Lang C."/>
            <person name="Lin S."/>
            <person name="Macmil S.L."/>
            <person name="Magdelenat G."/>
            <person name="Matthews L."/>
            <person name="McCorrison J."/>
            <person name="Monaghan E.L."/>
            <person name="Mun J.H."/>
            <person name="Najar F.Z."/>
            <person name="Nicholson C."/>
            <person name="Noirot C."/>
            <person name="O'Bleness M."/>
            <person name="Paule C.R."/>
            <person name="Poulain J."/>
            <person name="Prion F."/>
            <person name="Qin B."/>
            <person name="Qu C."/>
            <person name="Retzel E.F."/>
            <person name="Riddle C."/>
            <person name="Sallet E."/>
            <person name="Samain S."/>
            <person name="Samson N."/>
            <person name="Sanders I."/>
            <person name="Saurat O."/>
            <person name="Scarpelli C."/>
            <person name="Schiex T."/>
            <person name="Segurens B."/>
            <person name="Severin A.J."/>
            <person name="Sherrier D.J."/>
            <person name="Shi R."/>
            <person name="Sims S."/>
            <person name="Singer S.R."/>
            <person name="Sinharoy S."/>
            <person name="Sterck L."/>
            <person name="Viollet A."/>
            <person name="Wang B.B."/>
            <person name="Wang K."/>
            <person name="Wang M."/>
            <person name="Wang X."/>
            <person name="Warfsmann J."/>
            <person name="Weissenbach J."/>
            <person name="White D.D."/>
            <person name="White J.D."/>
            <person name="Wiley G.B."/>
            <person name="Wincker P."/>
            <person name="Xing Y."/>
            <person name="Yang L."/>
            <person name="Yao Z."/>
            <person name="Ying F."/>
            <person name="Zhai J."/>
            <person name="Zhou L."/>
            <person name="Zuber A."/>
            <person name="Denarie J."/>
            <person name="Dixon R.A."/>
            <person name="May G.D."/>
            <person name="Schwartz D.C."/>
            <person name="Rogers J."/>
            <person name="Quetier F."/>
            <person name="Town C.D."/>
            <person name="Roe B.A."/>
        </authorList>
    </citation>
    <scope>NUCLEOTIDE SEQUENCE [LARGE SCALE GENOMIC DNA]</scope>
    <source>
        <strain evidence="2">A17</strain>
        <strain evidence="4 5">cv. Jemalong A17</strain>
    </source>
</reference>
<dbReference type="AlphaFoldDB" id="G7JGN0"/>
<dbReference type="NCBIfam" id="TIGR01640">
    <property type="entry name" value="F_box_assoc_1"/>
    <property type="match status" value="1"/>
</dbReference>
<dbReference type="Gene3D" id="1.20.1280.50">
    <property type="match status" value="1"/>
</dbReference>
<dbReference type="Proteomes" id="UP000002051">
    <property type="component" value="Chromosome 4"/>
</dbReference>
<feature type="domain" description="F-box" evidence="1">
    <location>
        <begin position="3"/>
        <end position="32"/>
    </location>
</feature>
<dbReference type="PANTHER" id="PTHR31672:SF13">
    <property type="entry name" value="F-BOX PROTEIN CPR30-LIKE"/>
    <property type="match status" value="1"/>
</dbReference>
<gene>
    <name evidence="2" type="ordered locus">MTR_4g116320</name>
    <name evidence="3" type="ORF">MtrunA17_Chr4g0065051</name>
</gene>
<dbReference type="SUPFAM" id="SSF81383">
    <property type="entry name" value="F-box domain"/>
    <property type="match status" value="1"/>
</dbReference>
<dbReference type="Gramene" id="rna26838">
    <property type="protein sequence ID" value="RHN64060.1"/>
    <property type="gene ID" value="gene26838"/>
</dbReference>
<evidence type="ECO:0000259" key="1">
    <source>
        <dbReference type="PROSITE" id="PS50181"/>
    </source>
</evidence>
<sequence>METMALPCLPDELIVQILSRLPVKSLIRFKCVYAAYYYGFGYDQLTDDYLVVSFSYVLNFDDDHVNSRLEFFSLRDSMWKELEGTPFPYMLYPDEHRVGSLFSGAIHWLAFHNDLARDVIIAFDLMERRLLEMPFPDGFGLESEYSHLWVFGQFLSLTGMDHDNSRVEIWVMKEYKVHSSWTKTLNLSIDGIPYFSPICSTKSGDIIGTNGETELLKYNDKGQLLEHNSFWDGPCPIGSLVTMYTESLLSLPSDNVLP</sequence>
<protein>
    <submittedName>
        <fullName evidence="2">F-box protein interaction domain protein</fullName>
    </submittedName>
    <submittedName>
        <fullName evidence="3">Putative F-box domain-containing protein</fullName>
    </submittedName>
</protein>
<dbReference type="PROSITE" id="PS50181">
    <property type="entry name" value="FBOX"/>
    <property type="match status" value="1"/>
</dbReference>
<dbReference type="Proteomes" id="UP000265566">
    <property type="component" value="Chromosome 4"/>
</dbReference>
<keyword evidence="5" id="KW-1185">Reference proteome</keyword>
<reference evidence="3" key="4">
    <citation type="journal article" date="2018" name="Nat. Plants">
        <title>Whole-genome landscape of Medicago truncatula symbiotic genes.</title>
        <authorList>
            <person name="Pecrix Y."/>
            <person name="Gamas P."/>
            <person name="Carrere S."/>
        </authorList>
    </citation>
    <scope>NUCLEOTIDE SEQUENCE</scope>
    <source>
        <tissue evidence="3">Leaves</tissue>
    </source>
</reference>
<dbReference type="EMBL" id="CM001220">
    <property type="protein sequence ID" value="AES91690.1"/>
    <property type="molecule type" value="Genomic_DNA"/>
</dbReference>
<dbReference type="InterPro" id="IPR017451">
    <property type="entry name" value="F-box-assoc_interact_dom"/>
</dbReference>